<dbReference type="AlphaFoldDB" id="A0A0G4PVT3"/>
<accession>A0A0G4PVT3</accession>
<evidence type="ECO:0000313" key="2">
    <source>
        <dbReference type="Proteomes" id="UP000053732"/>
    </source>
</evidence>
<keyword evidence="2" id="KW-1185">Reference proteome</keyword>
<name>A0A0G4PVT3_PENC3</name>
<protein>
    <submittedName>
        <fullName evidence="1">Str. FM013</fullName>
    </submittedName>
</protein>
<dbReference type="Proteomes" id="UP000053732">
    <property type="component" value="Unassembled WGS sequence"/>
</dbReference>
<reference evidence="1 2" key="1">
    <citation type="journal article" date="2014" name="Nat. Commun.">
        <title>Multiple recent horizontal transfers of a large genomic region in cheese making fungi.</title>
        <authorList>
            <person name="Cheeseman K."/>
            <person name="Ropars J."/>
            <person name="Renault P."/>
            <person name="Dupont J."/>
            <person name="Gouzy J."/>
            <person name="Branca A."/>
            <person name="Abraham A.L."/>
            <person name="Ceppi M."/>
            <person name="Conseiller E."/>
            <person name="Debuchy R."/>
            <person name="Malagnac F."/>
            <person name="Goarin A."/>
            <person name="Silar P."/>
            <person name="Lacoste S."/>
            <person name="Sallet E."/>
            <person name="Bensimon A."/>
            <person name="Giraud T."/>
            <person name="Brygoo Y."/>
        </authorList>
    </citation>
    <scope>NUCLEOTIDE SEQUENCE [LARGE SCALE GENOMIC DNA]</scope>
    <source>
        <strain evidence="2">FM 013</strain>
    </source>
</reference>
<evidence type="ECO:0000313" key="1">
    <source>
        <dbReference type="EMBL" id="CRL30611.1"/>
    </source>
</evidence>
<proteinExistence type="predicted"/>
<dbReference type="EMBL" id="HG793188">
    <property type="protein sequence ID" value="CRL30611.1"/>
    <property type="molecule type" value="Genomic_DNA"/>
</dbReference>
<gene>
    <name evidence="1" type="ORF">PCAMFM013_S055g000026</name>
</gene>
<organism evidence="1 2">
    <name type="scientific">Penicillium camemberti (strain FM 013)</name>
    <dbReference type="NCBI Taxonomy" id="1429867"/>
    <lineage>
        <taxon>Eukaryota</taxon>
        <taxon>Fungi</taxon>
        <taxon>Dikarya</taxon>
        <taxon>Ascomycota</taxon>
        <taxon>Pezizomycotina</taxon>
        <taxon>Eurotiomycetes</taxon>
        <taxon>Eurotiomycetidae</taxon>
        <taxon>Eurotiales</taxon>
        <taxon>Aspergillaceae</taxon>
        <taxon>Penicillium</taxon>
    </lineage>
</organism>
<sequence length="115" mass="13108">MRLTYDNNHDHRLAGCRKDTTISTALLSALPLIKSQDETCKKTWPREISQFNKCPVQTNLLWPNQQLKVVVQSFWMKQFPPLINSSSPTSLFSHPHLKLSVVSSFSKITKMGLPV</sequence>